<dbReference type="EMBL" id="CAXAMN010015558">
    <property type="protein sequence ID" value="CAK9046118.1"/>
    <property type="molecule type" value="Genomic_DNA"/>
</dbReference>
<evidence type="ECO:0000256" key="3">
    <source>
        <dbReference type="SAM" id="Coils"/>
    </source>
</evidence>
<dbReference type="NCBIfam" id="TIGR00756">
    <property type="entry name" value="PPR"/>
    <property type="match status" value="1"/>
</dbReference>
<keyword evidence="1" id="KW-0677">Repeat</keyword>
<dbReference type="Pfam" id="PF13041">
    <property type="entry name" value="PPR_2"/>
    <property type="match status" value="1"/>
</dbReference>
<evidence type="ECO:0000313" key="6">
    <source>
        <dbReference type="Proteomes" id="UP001642484"/>
    </source>
</evidence>
<dbReference type="Gene3D" id="1.25.40.10">
    <property type="entry name" value="Tetratricopeptide repeat domain"/>
    <property type="match status" value="2"/>
</dbReference>
<gene>
    <name evidence="5" type="ORF">CCMP2556_LOCUS24004</name>
</gene>
<dbReference type="PROSITE" id="PS51375">
    <property type="entry name" value="PPR"/>
    <property type="match status" value="1"/>
</dbReference>
<reference evidence="5 6" key="1">
    <citation type="submission" date="2024-02" db="EMBL/GenBank/DDBJ databases">
        <authorList>
            <person name="Chen Y."/>
            <person name="Shah S."/>
            <person name="Dougan E. K."/>
            <person name="Thang M."/>
            <person name="Chan C."/>
        </authorList>
    </citation>
    <scope>NUCLEOTIDE SEQUENCE [LARGE SCALE GENOMIC DNA]</scope>
</reference>
<evidence type="ECO:0000256" key="2">
    <source>
        <dbReference type="PROSITE-ProRule" id="PRU00708"/>
    </source>
</evidence>
<keyword evidence="3" id="KW-0175">Coiled coil</keyword>
<dbReference type="InterPro" id="IPR002885">
    <property type="entry name" value="PPR_rpt"/>
</dbReference>
<protein>
    <submittedName>
        <fullName evidence="5">Uncharacterized protein</fullName>
    </submittedName>
</protein>
<feature type="region of interest" description="Disordered" evidence="4">
    <location>
        <begin position="479"/>
        <end position="527"/>
    </location>
</feature>
<feature type="coiled-coil region" evidence="3">
    <location>
        <begin position="266"/>
        <end position="293"/>
    </location>
</feature>
<proteinExistence type="predicted"/>
<comment type="caution">
    <text evidence="5">The sequence shown here is derived from an EMBL/GenBank/DDBJ whole genome shotgun (WGS) entry which is preliminary data.</text>
</comment>
<evidence type="ECO:0000256" key="1">
    <source>
        <dbReference type="ARBA" id="ARBA00022737"/>
    </source>
</evidence>
<name>A0ABP0M4M9_9DINO</name>
<dbReference type="InterPro" id="IPR011990">
    <property type="entry name" value="TPR-like_helical_dom_sf"/>
</dbReference>
<feature type="region of interest" description="Disordered" evidence="4">
    <location>
        <begin position="177"/>
        <end position="198"/>
    </location>
</feature>
<dbReference type="Proteomes" id="UP001642484">
    <property type="component" value="Unassembled WGS sequence"/>
</dbReference>
<dbReference type="Pfam" id="PF01535">
    <property type="entry name" value="PPR"/>
    <property type="match status" value="1"/>
</dbReference>
<keyword evidence="6" id="KW-1185">Reference proteome</keyword>
<dbReference type="PANTHER" id="PTHR47447:SF17">
    <property type="entry name" value="OS12G0638900 PROTEIN"/>
    <property type="match status" value="1"/>
</dbReference>
<sequence>MYVDSIRLMCSHRGSLKSDPVASVRGGKKEKVGRWQEAFGFLDLIPRSELQPDIITLSALISSCEPRGEWQQALGLLTEMVDRWEIQPSDVSVNAAMTTLRTEEAPWPCALELFHSMHSMHQLRRDVISWNALLTSFLTSQQWEDVLNLFDEMLNADGVVPNAVSFRLIARAATLGATKPAGPGADGTPDQSGSGEFSAAAQRRLELLEDLKSRIKAMEDLPHQNAPGEPPIVRPGRQGAKLAALGARIDQLERTRQTGPRLFEENQTLYTELEAQSQQIDILRQQVQLLRAGHLTEPEPQLREENLRLRRDLELSRAMLSRYTEELASIMPGMQKVLQKFNHDTKPCRSLSSDIEPPMAPRTMEAAECTEAAASPPMEASLCGAMSRDSREMDTPPLVQTRLAVAPVMQEPPIRRERPASTSPQRHKEPRASSPPAAAGASGAATRGASGGRSTALNARVPASAGRLCSRLVDDAVRAGRRVQPRGVGGVESARLSRRTPSPPHSEVKASSSARLSSVEEMPRWKF</sequence>
<evidence type="ECO:0000313" key="5">
    <source>
        <dbReference type="EMBL" id="CAK9046118.1"/>
    </source>
</evidence>
<accession>A0ABP0M4M9</accession>
<feature type="repeat" description="PPR" evidence="2">
    <location>
        <begin position="126"/>
        <end position="161"/>
    </location>
</feature>
<dbReference type="PANTHER" id="PTHR47447">
    <property type="entry name" value="OS03G0856100 PROTEIN"/>
    <property type="match status" value="1"/>
</dbReference>
<feature type="region of interest" description="Disordered" evidence="4">
    <location>
        <begin position="405"/>
        <end position="455"/>
    </location>
</feature>
<evidence type="ECO:0000256" key="4">
    <source>
        <dbReference type="SAM" id="MobiDB-lite"/>
    </source>
</evidence>
<feature type="compositionally biased region" description="Low complexity" evidence="4">
    <location>
        <begin position="432"/>
        <end position="455"/>
    </location>
</feature>
<organism evidence="5 6">
    <name type="scientific">Durusdinium trenchii</name>
    <dbReference type="NCBI Taxonomy" id="1381693"/>
    <lineage>
        <taxon>Eukaryota</taxon>
        <taxon>Sar</taxon>
        <taxon>Alveolata</taxon>
        <taxon>Dinophyceae</taxon>
        <taxon>Suessiales</taxon>
        <taxon>Symbiodiniaceae</taxon>
        <taxon>Durusdinium</taxon>
    </lineage>
</organism>